<evidence type="ECO:0000313" key="2">
    <source>
        <dbReference type="EMBL" id="EDW30364.1"/>
    </source>
</evidence>
<feature type="compositionally biased region" description="Gly residues" evidence="1">
    <location>
        <begin position="1"/>
        <end position="22"/>
    </location>
</feature>
<sequence>MSSTEGGRGAGAGAGSASGGGHIFRSLSSESQKREWSKRLSLRGMRHGGGGAGGAGGTGAGTGAGGPATSLSTGKEESKHRKFFSRSASLKQAGSGVSQQASMELHVPGQGGASSPQTQTQPSTPKKSNWEVIEHFNTSAKGGKAMVSSSLIAVSRWEHAMPHASCPMPHSLSPMPLMGSIN</sequence>
<evidence type="ECO:0000313" key="3">
    <source>
        <dbReference type="Proteomes" id="UP000008744"/>
    </source>
</evidence>
<organism evidence="3">
    <name type="scientific">Drosophila persimilis</name>
    <name type="common">Fruit fly</name>
    <dbReference type="NCBI Taxonomy" id="7234"/>
    <lineage>
        <taxon>Eukaryota</taxon>
        <taxon>Metazoa</taxon>
        <taxon>Ecdysozoa</taxon>
        <taxon>Arthropoda</taxon>
        <taxon>Hexapoda</taxon>
        <taxon>Insecta</taxon>
        <taxon>Pterygota</taxon>
        <taxon>Neoptera</taxon>
        <taxon>Endopterygota</taxon>
        <taxon>Diptera</taxon>
        <taxon>Brachycera</taxon>
        <taxon>Muscomorpha</taxon>
        <taxon>Ephydroidea</taxon>
        <taxon>Drosophilidae</taxon>
        <taxon>Drosophila</taxon>
        <taxon>Sophophora</taxon>
    </lineage>
</organism>
<dbReference type="OrthoDB" id="2107370at2759"/>
<protein>
    <submittedName>
        <fullName evidence="2">GL17985</fullName>
    </submittedName>
</protein>
<feature type="compositionally biased region" description="Low complexity" evidence="1">
    <location>
        <begin position="114"/>
        <end position="125"/>
    </location>
</feature>
<evidence type="ECO:0000256" key="1">
    <source>
        <dbReference type="SAM" id="MobiDB-lite"/>
    </source>
</evidence>
<dbReference type="eggNOG" id="ENOG502TDBT">
    <property type="taxonomic scope" value="Eukaryota"/>
</dbReference>
<dbReference type="HOGENOM" id="CLU_104335_0_0_1"/>
<dbReference type="Proteomes" id="UP000008744">
    <property type="component" value="Unassembled WGS sequence"/>
</dbReference>
<feature type="compositionally biased region" description="Polar residues" evidence="1">
    <location>
        <begin position="86"/>
        <end position="102"/>
    </location>
</feature>
<dbReference type="AlphaFoldDB" id="B4H212"/>
<dbReference type="PhylomeDB" id="B4H212"/>
<dbReference type="OMA" id="EHAMPHA"/>
<keyword evidence="3" id="KW-1185">Reference proteome</keyword>
<proteinExistence type="predicted"/>
<gene>
    <name evidence="2" type="primary">Dper\GL17985</name>
    <name evidence="2" type="ORF">Dper_GL17985</name>
</gene>
<reference evidence="2 3" key="1">
    <citation type="journal article" date="2007" name="Nature">
        <title>Evolution of genes and genomes on the Drosophila phylogeny.</title>
        <authorList>
            <consortium name="Drosophila 12 Genomes Consortium"/>
            <person name="Clark A.G."/>
            <person name="Eisen M.B."/>
            <person name="Smith D.R."/>
            <person name="Bergman C.M."/>
            <person name="Oliver B."/>
            <person name="Markow T.A."/>
            <person name="Kaufman T.C."/>
            <person name="Kellis M."/>
            <person name="Gelbart W."/>
            <person name="Iyer V.N."/>
            <person name="Pollard D.A."/>
            <person name="Sackton T.B."/>
            <person name="Larracuente A.M."/>
            <person name="Singh N.D."/>
            <person name="Abad J.P."/>
            <person name="Abt D.N."/>
            <person name="Adryan B."/>
            <person name="Aguade M."/>
            <person name="Akashi H."/>
            <person name="Anderson W.W."/>
            <person name="Aquadro C.F."/>
            <person name="Ardell D.H."/>
            <person name="Arguello R."/>
            <person name="Artieri C.G."/>
            <person name="Barbash D.A."/>
            <person name="Barker D."/>
            <person name="Barsanti P."/>
            <person name="Batterham P."/>
            <person name="Batzoglou S."/>
            <person name="Begun D."/>
            <person name="Bhutkar A."/>
            <person name="Blanco E."/>
            <person name="Bosak S.A."/>
            <person name="Bradley R.K."/>
            <person name="Brand A.D."/>
            <person name="Brent M.R."/>
            <person name="Brooks A.N."/>
            <person name="Brown R.H."/>
            <person name="Butlin R.K."/>
            <person name="Caggese C."/>
            <person name="Calvi B.R."/>
            <person name="Bernardo de Carvalho A."/>
            <person name="Caspi A."/>
            <person name="Castrezana S."/>
            <person name="Celniker S.E."/>
            <person name="Chang J.L."/>
            <person name="Chapple C."/>
            <person name="Chatterji S."/>
            <person name="Chinwalla A."/>
            <person name="Civetta A."/>
            <person name="Clifton S.W."/>
            <person name="Comeron J.M."/>
            <person name="Costello J.C."/>
            <person name="Coyne J.A."/>
            <person name="Daub J."/>
            <person name="David R.G."/>
            <person name="Delcher A.L."/>
            <person name="Delehaunty K."/>
            <person name="Do C.B."/>
            <person name="Ebling H."/>
            <person name="Edwards K."/>
            <person name="Eickbush T."/>
            <person name="Evans J.D."/>
            <person name="Filipski A."/>
            <person name="Findeiss S."/>
            <person name="Freyhult E."/>
            <person name="Fulton L."/>
            <person name="Fulton R."/>
            <person name="Garcia A.C."/>
            <person name="Gardiner A."/>
            <person name="Garfield D.A."/>
            <person name="Garvin B.E."/>
            <person name="Gibson G."/>
            <person name="Gilbert D."/>
            <person name="Gnerre S."/>
            <person name="Godfrey J."/>
            <person name="Good R."/>
            <person name="Gotea V."/>
            <person name="Gravely B."/>
            <person name="Greenberg A.J."/>
            <person name="Griffiths-Jones S."/>
            <person name="Gross S."/>
            <person name="Guigo R."/>
            <person name="Gustafson E.A."/>
            <person name="Haerty W."/>
            <person name="Hahn M.W."/>
            <person name="Halligan D.L."/>
            <person name="Halpern A.L."/>
            <person name="Halter G.M."/>
            <person name="Han M.V."/>
            <person name="Heger A."/>
            <person name="Hillier L."/>
            <person name="Hinrichs A.S."/>
            <person name="Holmes I."/>
            <person name="Hoskins R.A."/>
            <person name="Hubisz M.J."/>
            <person name="Hultmark D."/>
            <person name="Huntley M.A."/>
            <person name="Jaffe D.B."/>
            <person name="Jagadeeshan S."/>
            <person name="Jeck W.R."/>
            <person name="Johnson J."/>
            <person name="Jones C.D."/>
            <person name="Jordan W.C."/>
            <person name="Karpen G.H."/>
            <person name="Kataoka E."/>
            <person name="Keightley P.D."/>
            <person name="Kheradpour P."/>
            <person name="Kirkness E.F."/>
            <person name="Koerich L.B."/>
            <person name="Kristiansen K."/>
            <person name="Kudrna D."/>
            <person name="Kulathinal R.J."/>
            <person name="Kumar S."/>
            <person name="Kwok R."/>
            <person name="Lander E."/>
            <person name="Langley C.H."/>
            <person name="Lapoint R."/>
            <person name="Lazzaro B.P."/>
            <person name="Lee S.J."/>
            <person name="Levesque L."/>
            <person name="Li R."/>
            <person name="Lin C.F."/>
            <person name="Lin M.F."/>
            <person name="Lindblad-Toh K."/>
            <person name="Llopart A."/>
            <person name="Long M."/>
            <person name="Low L."/>
            <person name="Lozovsky E."/>
            <person name="Lu J."/>
            <person name="Luo M."/>
            <person name="Machado C.A."/>
            <person name="Makalowski W."/>
            <person name="Marzo M."/>
            <person name="Matsuda M."/>
            <person name="Matzkin L."/>
            <person name="McAllister B."/>
            <person name="McBride C.S."/>
            <person name="McKernan B."/>
            <person name="McKernan K."/>
            <person name="Mendez-Lago M."/>
            <person name="Minx P."/>
            <person name="Mollenhauer M.U."/>
            <person name="Montooth K."/>
            <person name="Mount S.M."/>
            <person name="Mu X."/>
            <person name="Myers E."/>
            <person name="Negre B."/>
            <person name="Newfeld S."/>
            <person name="Nielsen R."/>
            <person name="Noor M.A."/>
            <person name="O'Grady P."/>
            <person name="Pachter L."/>
            <person name="Papaceit M."/>
            <person name="Parisi M.J."/>
            <person name="Parisi M."/>
            <person name="Parts L."/>
            <person name="Pedersen J.S."/>
            <person name="Pesole G."/>
            <person name="Phillippy A.M."/>
            <person name="Ponting C.P."/>
            <person name="Pop M."/>
            <person name="Porcelli D."/>
            <person name="Powell J.R."/>
            <person name="Prohaska S."/>
            <person name="Pruitt K."/>
            <person name="Puig M."/>
            <person name="Quesneville H."/>
            <person name="Ram K.R."/>
            <person name="Rand D."/>
            <person name="Rasmussen M.D."/>
            <person name="Reed L.K."/>
            <person name="Reenan R."/>
            <person name="Reily A."/>
            <person name="Remington K.A."/>
            <person name="Rieger T.T."/>
            <person name="Ritchie M.G."/>
            <person name="Robin C."/>
            <person name="Rogers Y.H."/>
            <person name="Rohde C."/>
            <person name="Rozas J."/>
            <person name="Rubenfield M.J."/>
            <person name="Ruiz A."/>
            <person name="Russo S."/>
            <person name="Salzberg S.L."/>
            <person name="Sanchez-Gracia A."/>
            <person name="Saranga D.J."/>
            <person name="Sato H."/>
            <person name="Schaeffer S.W."/>
            <person name="Schatz M.C."/>
            <person name="Schlenke T."/>
            <person name="Schwartz R."/>
            <person name="Segarra C."/>
            <person name="Singh R.S."/>
            <person name="Sirot L."/>
            <person name="Sirota M."/>
            <person name="Sisneros N.B."/>
            <person name="Smith C.D."/>
            <person name="Smith T.F."/>
            <person name="Spieth J."/>
            <person name="Stage D.E."/>
            <person name="Stark A."/>
            <person name="Stephan W."/>
            <person name="Strausberg R.L."/>
            <person name="Strempel S."/>
            <person name="Sturgill D."/>
            <person name="Sutton G."/>
            <person name="Sutton G.G."/>
            <person name="Tao W."/>
            <person name="Teichmann S."/>
            <person name="Tobari Y.N."/>
            <person name="Tomimura Y."/>
            <person name="Tsolas J.M."/>
            <person name="Valente V.L."/>
            <person name="Venter E."/>
            <person name="Venter J.C."/>
            <person name="Vicario S."/>
            <person name="Vieira F.G."/>
            <person name="Vilella A.J."/>
            <person name="Villasante A."/>
            <person name="Walenz B."/>
            <person name="Wang J."/>
            <person name="Wasserman M."/>
            <person name="Watts T."/>
            <person name="Wilson D."/>
            <person name="Wilson R.K."/>
            <person name="Wing R.A."/>
            <person name="Wolfner M.F."/>
            <person name="Wong A."/>
            <person name="Wong G.K."/>
            <person name="Wu C.I."/>
            <person name="Wu G."/>
            <person name="Yamamoto D."/>
            <person name="Yang H.P."/>
            <person name="Yang S.P."/>
            <person name="Yorke J.A."/>
            <person name="Yoshida K."/>
            <person name="Zdobnov E."/>
            <person name="Zhang P."/>
            <person name="Zhang Y."/>
            <person name="Zimin A.V."/>
            <person name="Baldwin J."/>
            <person name="Abdouelleil A."/>
            <person name="Abdulkadir J."/>
            <person name="Abebe A."/>
            <person name="Abera B."/>
            <person name="Abreu J."/>
            <person name="Acer S.C."/>
            <person name="Aftuck L."/>
            <person name="Alexander A."/>
            <person name="An P."/>
            <person name="Anderson E."/>
            <person name="Anderson S."/>
            <person name="Arachi H."/>
            <person name="Azer M."/>
            <person name="Bachantsang P."/>
            <person name="Barry A."/>
            <person name="Bayul T."/>
            <person name="Berlin A."/>
            <person name="Bessette D."/>
            <person name="Bloom T."/>
            <person name="Blye J."/>
            <person name="Boguslavskiy L."/>
            <person name="Bonnet C."/>
            <person name="Boukhgalter B."/>
            <person name="Bourzgui I."/>
            <person name="Brown A."/>
            <person name="Cahill P."/>
            <person name="Channer S."/>
            <person name="Cheshatsang Y."/>
            <person name="Chuda L."/>
            <person name="Citroen M."/>
            <person name="Collymore A."/>
            <person name="Cooke P."/>
            <person name="Costello M."/>
            <person name="D'Aco K."/>
            <person name="Daza R."/>
            <person name="De Haan G."/>
            <person name="DeGray S."/>
            <person name="DeMaso C."/>
            <person name="Dhargay N."/>
            <person name="Dooley K."/>
            <person name="Dooley E."/>
            <person name="Doricent M."/>
            <person name="Dorje P."/>
            <person name="Dorjee K."/>
            <person name="Dupes A."/>
            <person name="Elong R."/>
            <person name="Falk J."/>
            <person name="Farina A."/>
            <person name="Faro S."/>
            <person name="Ferguson D."/>
            <person name="Fisher S."/>
            <person name="Foley C.D."/>
            <person name="Franke A."/>
            <person name="Friedrich D."/>
            <person name="Gadbois L."/>
            <person name="Gearin G."/>
            <person name="Gearin C.R."/>
            <person name="Giannoukos G."/>
            <person name="Goode T."/>
            <person name="Graham J."/>
            <person name="Grandbois E."/>
            <person name="Grewal S."/>
            <person name="Gyaltsen K."/>
            <person name="Hafez N."/>
            <person name="Hagos B."/>
            <person name="Hall J."/>
            <person name="Henson C."/>
            <person name="Hollinger A."/>
            <person name="Honan T."/>
            <person name="Huard M.D."/>
            <person name="Hughes L."/>
            <person name="Hurhula B."/>
            <person name="Husby M.E."/>
            <person name="Kamat A."/>
            <person name="Kanga B."/>
            <person name="Kashin S."/>
            <person name="Khazanovich D."/>
            <person name="Kisner P."/>
            <person name="Lance K."/>
            <person name="Lara M."/>
            <person name="Lee W."/>
            <person name="Lennon N."/>
            <person name="Letendre F."/>
            <person name="LeVine R."/>
            <person name="Lipovsky A."/>
            <person name="Liu X."/>
            <person name="Liu J."/>
            <person name="Liu S."/>
            <person name="Lokyitsang T."/>
            <person name="Lokyitsang Y."/>
            <person name="Lubonja R."/>
            <person name="Lui A."/>
            <person name="MacDonald P."/>
            <person name="Magnisalis V."/>
            <person name="Maru K."/>
            <person name="Matthews C."/>
            <person name="McCusker W."/>
            <person name="McDonough S."/>
            <person name="Mehta T."/>
            <person name="Meldrim J."/>
            <person name="Meneus L."/>
            <person name="Mihai O."/>
            <person name="Mihalev A."/>
            <person name="Mihova T."/>
            <person name="Mittelman R."/>
            <person name="Mlenga V."/>
            <person name="Montmayeur A."/>
            <person name="Mulrain L."/>
            <person name="Navidi A."/>
            <person name="Naylor J."/>
            <person name="Negash T."/>
            <person name="Nguyen T."/>
            <person name="Nguyen N."/>
            <person name="Nicol R."/>
            <person name="Norbu C."/>
            <person name="Norbu N."/>
            <person name="Novod N."/>
            <person name="O'Neill B."/>
            <person name="Osman S."/>
            <person name="Markiewicz E."/>
            <person name="Oyono O.L."/>
            <person name="Patti C."/>
            <person name="Phunkhang P."/>
            <person name="Pierre F."/>
            <person name="Priest M."/>
            <person name="Raghuraman S."/>
            <person name="Rege F."/>
            <person name="Reyes R."/>
            <person name="Rise C."/>
            <person name="Rogov P."/>
            <person name="Ross K."/>
            <person name="Ryan E."/>
            <person name="Settipalli S."/>
            <person name="Shea T."/>
            <person name="Sherpa N."/>
            <person name="Shi L."/>
            <person name="Shih D."/>
            <person name="Sparrow T."/>
            <person name="Spaulding J."/>
            <person name="Stalker J."/>
            <person name="Stange-Thomann N."/>
            <person name="Stavropoulos S."/>
            <person name="Stone C."/>
            <person name="Strader C."/>
            <person name="Tesfaye S."/>
            <person name="Thomson T."/>
            <person name="Thoulutsang Y."/>
            <person name="Thoulutsang D."/>
            <person name="Topham K."/>
            <person name="Topping I."/>
            <person name="Tsamla T."/>
            <person name="Vassiliev H."/>
            <person name="Vo A."/>
            <person name="Wangchuk T."/>
            <person name="Wangdi T."/>
            <person name="Weiand M."/>
            <person name="Wilkinson J."/>
            <person name="Wilson A."/>
            <person name="Yadav S."/>
            <person name="Young G."/>
            <person name="Yu Q."/>
            <person name="Zembek L."/>
            <person name="Zhong D."/>
            <person name="Zimmer A."/>
            <person name="Zwirko Z."/>
            <person name="Jaffe D.B."/>
            <person name="Alvarez P."/>
            <person name="Brockman W."/>
            <person name="Butler J."/>
            <person name="Chin C."/>
            <person name="Gnerre S."/>
            <person name="Grabherr M."/>
            <person name="Kleber M."/>
            <person name="Mauceli E."/>
            <person name="MacCallum I."/>
        </authorList>
    </citation>
    <scope>NUCLEOTIDE SEQUENCE [LARGE SCALE GENOMIC DNA]</scope>
    <source>
        <strain evidence="3">MSH-3 / Tucson 14011-0111.49</strain>
    </source>
</reference>
<feature type="region of interest" description="Disordered" evidence="1">
    <location>
        <begin position="1"/>
        <end position="128"/>
    </location>
</feature>
<feature type="compositionally biased region" description="Gly residues" evidence="1">
    <location>
        <begin position="47"/>
        <end position="66"/>
    </location>
</feature>
<dbReference type="EMBL" id="CH479203">
    <property type="protein sequence ID" value="EDW30364.1"/>
    <property type="molecule type" value="Genomic_DNA"/>
</dbReference>
<accession>B4H212</accession>
<name>B4H212_DROPE</name>
<dbReference type="STRING" id="7234.B4H212"/>